<dbReference type="PROSITE" id="PS51406">
    <property type="entry name" value="FIBRINOGEN_C_2"/>
    <property type="match status" value="2"/>
</dbReference>
<dbReference type="Proteomes" id="UP001487740">
    <property type="component" value="Unassembled WGS sequence"/>
</dbReference>
<evidence type="ECO:0000313" key="4">
    <source>
        <dbReference type="EMBL" id="KAK8382686.1"/>
    </source>
</evidence>
<dbReference type="AlphaFoldDB" id="A0AAW0T6X0"/>
<dbReference type="GO" id="GO:0005615">
    <property type="term" value="C:extracellular space"/>
    <property type="evidence" value="ECO:0007669"/>
    <property type="project" value="TreeGrafter"/>
</dbReference>
<proteinExistence type="predicted"/>
<feature type="compositionally biased region" description="Low complexity" evidence="1">
    <location>
        <begin position="444"/>
        <end position="515"/>
    </location>
</feature>
<dbReference type="InterPro" id="IPR036056">
    <property type="entry name" value="Fibrinogen-like_C"/>
</dbReference>
<dbReference type="SMART" id="SM00186">
    <property type="entry name" value="FBG"/>
    <property type="match status" value="2"/>
</dbReference>
<evidence type="ECO:0000313" key="5">
    <source>
        <dbReference type="Proteomes" id="UP001487740"/>
    </source>
</evidence>
<evidence type="ECO:0000256" key="1">
    <source>
        <dbReference type="SAM" id="MobiDB-lite"/>
    </source>
</evidence>
<keyword evidence="2" id="KW-0732">Signal</keyword>
<feature type="domain" description="Fibrinogen C-terminal" evidence="3">
    <location>
        <begin position="34"/>
        <end position="217"/>
    </location>
</feature>
<dbReference type="Pfam" id="PF00147">
    <property type="entry name" value="Fibrinogen_C"/>
    <property type="match status" value="2"/>
</dbReference>
<dbReference type="InterPro" id="IPR014716">
    <property type="entry name" value="Fibrinogen_a/b/g_C_1"/>
</dbReference>
<dbReference type="PANTHER" id="PTHR19143">
    <property type="entry name" value="FIBRINOGEN/TENASCIN/ANGIOPOEITIN"/>
    <property type="match status" value="1"/>
</dbReference>
<keyword evidence="5" id="KW-1185">Reference proteome</keyword>
<evidence type="ECO:0000256" key="2">
    <source>
        <dbReference type="SAM" id="SignalP"/>
    </source>
</evidence>
<accession>A0AAW0T6X0</accession>
<dbReference type="InterPro" id="IPR002181">
    <property type="entry name" value="Fibrinogen_a/b/g_C_dom"/>
</dbReference>
<sequence length="756" mass="84454">MKAAQLSGWLVVVVVVVGKAERIPSPWEVHRADDGCPTVAVDCADHLLAGRNTSGVYEIHPFTCTCGKSVLVWCDMDTDGGGWTVFLNRQKQTQQLDFNRTWEEYKEGFGRADGEYWLGNEILRAMTHSRTYSLRLDLTKATGGSDYATLKDFRVSSEEYRYRLQSSGGLHYSSVADQCVSNIYYNLEFTTNDRENAGANENCAVRHGGGWWYSWSCFQFNPTAAFIDGSLPLKCQYHLTRVTRLQMKLRPVLCDATLKTIKLGENTCGSLTLRAVESLVRAPCQGGLIKIIKLPCARPDRSTHHRRSQSRFYRQLLLPTPATPAVSCITFEEHRATLLQQLGNKDIHLLHINLQLLQYHSVWYRYVPPFPPRSSSTLTQGYILLGWLSVPQPSPLRLSRLVSGDTDTRQSVVRAVTPTSNMWVSVYAIVVLGAAAVLVESETTTPDITTPEPVTTTPEPVTTTPEPVTTTPEPVTTTRKPVTTTRKPVTTTPEPVTTTPEPVTTTPEPITNTEPHPVTTFFRPVDCADLLLAGASVSGVYEIYPFTCMCAKPVKVWCDMETDGGGWTVFLSRQHQKVQLDFSRTWNDYKKGFGIPYSEYYLGNDVLHQMTFSRFYAIRLDVTLASGGYDFATYQYVKIGSESTRYSASVWGTQLGGTSNTNCLDQMNGRAFITRDRDLDSSSSNCAIQRRGAWWYHSCSYFNPTGPFNRSLILTCKGPNRAVTKLQLKLRPSICDNSFKTVHLNEKGCGCAAPKH</sequence>
<dbReference type="SUPFAM" id="SSF56496">
    <property type="entry name" value="Fibrinogen C-terminal domain-like"/>
    <property type="match status" value="2"/>
</dbReference>
<feature type="chain" id="PRO_5043396257" description="Fibrinogen C-terminal domain-containing protein" evidence="2">
    <location>
        <begin position="21"/>
        <end position="756"/>
    </location>
</feature>
<feature type="domain" description="Fibrinogen C-terminal" evidence="3">
    <location>
        <begin position="518"/>
        <end position="734"/>
    </location>
</feature>
<dbReference type="InterPro" id="IPR050373">
    <property type="entry name" value="Fibrinogen_C-term_domain"/>
</dbReference>
<dbReference type="Gene3D" id="3.90.215.10">
    <property type="entry name" value="Gamma Fibrinogen, chain A, domain 1"/>
    <property type="match status" value="2"/>
</dbReference>
<dbReference type="NCBIfam" id="NF040941">
    <property type="entry name" value="GGGWT_bact"/>
    <property type="match status" value="2"/>
</dbReference>
<comment type="caution">
    <text evidence="4">The sequence shown here is derived from an EMBL/GenBank/DDBJ whole genome shotgun (WGS) entry which is preliminary data.</text>
</comment>
<feature type="signal peptide" evidence="2">
    <location>
        <begin position="1"/>
        <end position="20"/>
    </location>
</feature>
<feature type="region of interest" description="Disordered" evidence="1">
    <location>
        <begin position="444"/>
        <end position="516"/>
    </location>
</feature>
<protein>
    <recommendedName>
        <fullName evidence="3">Fibrinogen C-terminal domain-containing protein</fullName>
    </recommendedName>
</protein>
<gene>
    <name evidence="4" type="ORF">O3P69_015483</name>
</gene>
<dbReference type="EMBL" id="JARAKH010000039">
    <property type="protein sequence ID" value="KAK8382686.1"/>
    <property type="molecule type" value="Genomic_DNA"/>
</dbReference>
<name>A0AAW0T6X0_SCYPA</name>
<reference evidence="4 5" key="1">
    <citation type="submission" date="2023-03" db="EMBL/GenBank/DDBJ databases">
        <title>High-quality genome of Scylla paramamosain provides insights in environmental adaptation.</title>
        <authorList>
            <person name="Zhang L."/>
        </authorList>
    </citation>
    <scope>NUCLEOTIDE SEQUENCE [LARGE SCALE GENOMIC DNA]</scope>
    <source>
        <strain evidence="4">LZ_2023a</strain>
        <tissue evidence="4">Muscle</tissue>
    </source>
</reference>
<organism evidence="4 5">
    <name type="scientific">Scylla paramamosain</name>
    <name type="common">Mud crab</name>
    <dbReference type="NCBI Taxonomy" id="85552"/>
    <lineage>
        <taxon>Eukaryota</taxon>
        <taxon>Metazoa</taxon>
        <taxon>Ecdysozoa</taxon>
        <taxon>Arthropoda</taxon>
        <taxon>Crustacea</taxon>
        <taxon>Multicrustacea</taxon>
        <taxon>Malacostraca</taxon>
        <taxon>Eumalacostraca</taxon>
        <taxon>Eucarida</taxon>
        <taxon>Decapoda</taxon>
        <taxon>Pleocyemata</taxon>
        <taxon>Brachyura</taxon>
        <taxon>Eubrachyura</taxon>
        <taxon>Portunoidea</taxon>
        <taxon>Portunidae</taxon>
        <taxon>Portuninae</taxon>
        <taxon>Scylla</taxon>
    </lineage>
</organism>
<dbReference type="Gene3D" id="4.10.530.10">
    <property type="entry name" value="Gamma-fibrinogen Carboxyl Terminal Fragment, domain 2"/>
    <property type="match status" value="1"/>
</dbReference>
<evidence type="ECO:0000259" key="3">
    <source>
        <dbReference type="PROSITE" id="PS51406"/>
    </source>
</evidence>